<evidence type="ECO:0000313" key="3">
    <source>
        <dbReference type="Proteomes" id="UP000807342"/>
    </source>
</evidence>
<protein>
    <recommendedName>
        <fullName evidence="1">Sm domain-containing protein</fullName>
    </recommendedName>
</protein>
<name>A0A9P5X4S0_9AGAR</name>
<dbReference type="EMBL" id="MU151453">
    <property type="protein sequence ID" value="KAF9443624.1"/>
    <property type="molecule type" value="Genomic_DNA"/>
</dbReference>
<keyword evidence="3" id="KW-1185">Reference proteome</keyword>
<proteinExistence type="predicted"/>
<dbReference type="Gene3D" id="2.30.30.100">
    <property type="match status" value="1"/>
</dbReference>
<evidence type="ECO:0000259" key="1">
    <source>
        <dbReference type="SMART" id="SM00651"/>
    </source>
</evidence>
<dbReference type="Proteomes" id="UP000807342">
    <property type="component" value="Unassembled WGS sequence"/>
</dbReference>
<dbReference type="CDD" id="cd06168">
    <property type="entry name" value="LSMD1"/>
    <property type="match status" value="1"/>
</dbReference>
<organism evidence="2 3">
    <name type="scientific">Macrolepiota fuliginosa MF-IS2</name>
    <dbReference type="NCBI Taxonomy" id="1400762"/>
    <lineage>
        <taxon>Eukaryota</taxon>
        <taxon>Fungi</taxon>
        <taxon>Dikarya</taxon>
        <taxon>Basidiomycota</taxon>
        <taxon>Agaricomycotina</taxon>
        <taxon>Agaricomycetes</taxon>
        <taxon>Agaricomycetidae</taxon>
        <taxon>Agaricales</taxon>
        <taxon>Agaricineae</taxon>
        <taxon>Agaricaceae</taxon>
        <taxon>Macrolepiota</taxon>
    </lineage>
</organism>
<dbReference type="SUPFAM" id="SSF50182">
    <property type="entry name" value="Sm-like ribonucleoproteins"/>
    <property type="match status" value="1"/>
</dbReference>
<dbReference type="PANTHER" id="PTHR10701">
    <property type="entry name" value="SMALL NUCLEAR RIBONUCLEOPROTEIN-ASSOCIATED PROTEIN B AND N"/>
    <property type="match status" value="1"/>
</dbReference>
<dbReference type="GO" id="GO:0031417">
    <property type="term" value="C:NatC complex"/>
    <property type="evidence" value="ECO:0007669"/>
    <property type="project" value="InterPro"/>
</dbReference>
<evidence type="ECO:0000313" key="2">
    <source>
        <dbReference type="EMBL" id="KAF9443624.1"/>
    </source>
</evidence>
<dbReference type="AlphaFoldDB" id="A0A9P5X4S0"/>
<dbReference type="InterPro" id="IPR034110">
    <property type="entry name" value="LSMD1_Sm"/>
</dbReference>
<accession>A0A9P5X4S0</accession>
<dbReference type="Pfam" id="PF01423">
    <property type="entry name" value="LSM"/>
    <property type="match status" value="1"/>
</dbReference>
<dbReference type="SMART" id="SM00651">
    <property type="entry name" value="Sm"/>
    <property type="match status" value="1"/>
</dbReference>
<dbReference type="InterPro" id="IPR010920">
    <property type="entry name" value="LSM_dom_sf"/>
</dbReference>
<gene>
    <name evidence="2" type="ORF">P691DRAFT_778773</name>
</gene>
<dbReference type="OrthoDB" id="368909at2759"/>
<feature type="domain" description="Sm" evidence="1">
    <location>
        <begin position="6"/>
        <end position="76"/>
    </location>
</feature>
<dbReference type="InterPro" id="IPR050914">
    <property type="entry name" value="snRNP_SmB/NAA38-like"/>
</dbReference>
<reference evidence="2" key="1">
    <citation type="submission" date="2020-11" db="EMBL/GenBank/DDBJ databases">
        <authorList>
            <consortium name="DOE Joint Genome Institute"/>
            <person name="Ahrendt S."/>
            <person name="Riley R."/>
            <person name="Andreopoulos W."/>
            <person name="Labutti K."/>
            <person name="Pangilinan J."/>
            <person name="Ruiz-Duenas F.J."/>
            <person name="Barrasa J.M."/>
            <person name="Sanchez-Garcia M."/>
            <person name="Camarero S."/>
            <person name="Miyauchi S."/>
            <person name="Serrano A."/>
            <person name="Linde D."/>
            <person name="Babiker R."/>
            <person name="Drula E."/>
            <person name="Ayuso-Fernandez I."/>
            <person name="Pacheco R."/>
            <person name="Padilla G."/>
            <person name="Ferreira P."/>
            <person name="Barriuso J."/>
            <person name="Kellner H."/>
            <person name="Castanera R."/>
            <person name="Alfaro M."/>
            <person name="Ramirez L."/>
            <person name="Pisabarro A.G."/>
            <person name="Kuo A."/>
            <person name="Tritt A."/>
            <person name="Lipzen A."/>
            <person name="He G."/>
            <person name="Yan M."/>
            <person name="Ng V."/>
            <person name="Cullen D."/>
            <person name="Martin F."/>
            <person name="Rosso M.-N."/>
            <person name="Henrissat B."/>
            <person name="Hibbett D."/>
            <person name="Martinez A.T."/>
            <person name="Grigoriev I.V."/>
        </authorList>
    </citation>
    <scope>NUCLEOTIDE SEQUENCE</scope>
    <source>
        <strain evidence="2">MF-IS2</strain>
    </source>
</reference>
<dbReference type="InterPro" id="IPR001163">
    <property type="entry name" value="Sm_dom_euk/arc"/>
</dbReference>
<dbReference type="PANTHER" id="PTHR10701:SF5">
    <property type="entry name" value="N-ALPHA-ACETYLTRANSFERASE 38, NATC AUXILIARY SUBUNIT"/>
    <property type="match status" value="1"/>
</dbReference>
<comment type="caution">
    <text evidence="2">The sequence shown here is derived from an EMBL/GenBank/DDBJ whole genome shotgun (WGS) entry which is preliminary data.</text>
</comment>
<sequence length="90" mass="10245">MPTTVANLQSLLRQLVRVSTTDGRIFIGTFAGTDKPLNIILTNAEEYRIHPPDDLPEGRYVSLVMVPWKLVASVEAPSRWLEENEQPMYF</sequence>